<dbReference type="GO" id="GO:0010181">
    <property type="term" value="F:FMN binding"/>
    <property type="evidence" value="ECO:0007669"/>
    <property type="project" value="InterPro"/>
</dbReference>
<dbReference type="InterPro" id="IPR008254">
    <property type="entry name" value="Flavodoxin/NO_synth"/>
</dbReference>
<dbReference type="EC" id="1.6.2.4" evidence="8"/>
<organism evidence="11 12">
    <name type="scientific">Thecamonas trahens ATCC 50062</name>
    <dbReference type="NCBI Taxonomy" id="461836"/>
    <lineage>
        <taxon>Eukaryota</taxon>
        <taxon>Apusozoa</taxon>
        <taxon>Apusomonadida</taxon>
        <taxon>Apusomonadidae</taxon>
        <taxon>Thecamonas</taxon>
    </lineage>
</organism>
<dbReference type="PANTHER" id="PTHR19384:SF17">
    <property type="entry name" value="NADPH--CYTOCHROME P450 REDUCTASE"/>
    <property type="match status" value="1"/>
</dbReference>
<dbReference type="EMBL" id="GL349511">
    <property type="protein sequence ID" value="KNC55953.1"/>
    <property type="molecule type" value="Genomic_DNA"/>
</dbReference>
<dbReference type="PROSITE" id="PS51384">
    <property type="entry name" value="FAD_FR"/>
    <property type="match status" value="1"/>
</dbReference>
<dbReference type="PRINTS" id="PR00371">
    <property type="entry name" value="FPNCR"/>
</dbReference>
<dbReference type="InterPro" id="IPR001094">
    <property type="entry name" value="Flavdoxin-like"/>
</dbReference>
<sequence>MLRLNLSRTTSAHLLRQASHLAIGFGSQTGTAMTFAAELSKEAAVHAHTASLVAANDLVPLNSLPPDAVLVLICASCGEGEPTDNARELMAHLEATSSSLDGRQFAVFGLGNSAAYPERFNVVAKALHTRLVELGGEPLTPLGLGDDAGLNGHWIDDDFDAWKDSLWTALKTTSQPPTKPDAARAPGVVIATHASDAGRAAREQYHAHIEHCRANFPVSLTHPALLKTSCNIELHAPNSQRSARHIELDASATPLRYATGDHVGIIPRNCSAKVARVLDMLQLDPHQFISVPATRNPAHAAIVHGELVEVPTAVASIFEAHKDLTGPPSAAVLASLAELAADPGEAAVLADRAAAARTHATLDGSEYRPSLADVITDAPSLAGRLALEKLLDIAPPMKARFYSIASAAEASPTQIDLTVSVLRYGLCSNYLAGLEPGSVVRAFARDSGFRLPSDPTLPVMLIGAGAGVAPLRAFWRARQMLRARGAALGPAHLYLGCDRRGVDDLYADDIAAALSDGALTTATIAAQHEPSPSGAVFVQDYLRQGDHAARVRDLVAAGGSIYVCGRETTLGVGTKAAFTDLLGNQVFDAFVRSGRFAQDVFA</sequence>
<dbReference type="AlphaFoldDB" id="A0A0L0DWP0"/>
<keyword evidence="12" id="KW-1185">Reference proteome</keyword>
<proteinExistence type="predicted"/>
<evidence type="ECO:0000313" key="12">
    <source>
        <dbReference type="Proteomes" id="UP000054408"/>
    </source>
</evidence>
<dbReference type="InterPro" id="IPR003097">
    <property type="entry name" value="CysJ-like_FAD-binding"/>
</dbReference>
<evidence type="ECO:0000256" key="8">
    <source>
        <dbReference type="ARBA" id="ARBA00023797"/>
    </source>
</evidence>
<comment type="cofactor">
    <cofactor evidence="1">
        <name>FMN</name>
        <dbReference type="ChEBI" id="CHEBI:58210"/>
    </cofactor>
</comment>
<dbReference type="InterPro" id="IPR029039">
    <property type="entry name" value="Flavoprotein-like_sf"/>
</dbReference>
<dbReference type="SUPFAM" id="SSF52218">
    <property type="entry name" value="Flavoproteins"/>
    <property type="match status" value="1"/>
</dbReference>
<dbReference type="PANTHER" id="PTHR19384">
    <property type="entry name" value="NITRIC OXIDE SYNTHASE-RELATED"/>
    <property type="match status" value="1"/>
</dbReference>
<dbReference type="Pfam" id="PF00175">
    <property type="entry name" value="NAD_binding_1"/>
    <property type="match status" value="1"/>
</dbReference>
<dbReference type="OMA" id="WHEDLAD"/>
<dbReference type="InterPro" id="IPR039261">
    <property type="entry name" value="FNR_nucleotide-bd"/>
</dbReference>
<feature type="domain" description="Flavodoxin-like" evidence="9">
    <location>
        <begin position="21"/>
        <end position="167"/>
    </location>
</feature>
<dbReference type="InterPro" id="IPR017927">
    <property type="entry name" value="FAD-bd_FR_type"/>
</dbReference>
<dbReference type="Gene3D" id="1.20.990.10">
    <property type="entry name" value="NADPH-cytochrome p450 Reductase, Chain A, domain 3"/>
    <property type="match status" value="1"/>
</dbReference>
<dbReference type="GO" id="GO:0005829">
    <property type="term" value="C:cytosol"/>
    <property type="evidence" value="ECO:0007669"/>
    <property type="project" value="TreeGrafter"/>
</dbReference>
<dbReference type="InterPro" id="IPR017938">
    <property type="entry name" value="Riboflavin_synthase-like_b-brl"/>
</dbReference>
<dbReference type="PROSITE" id="PS50902">
    <property type="entry name" value="FLAVODOXIN_LIKE"/>
    <property type="match status" value="1"/>
</dbReference>
<keyword evidence="5" id="KW-0274">FAD</keyword>
<dbReference type="SUPFAM" id="SSF63380">
    <property type="entry name" value="Riboflavin synthase domain-like"/>
    <property type="match status" value="1"/>
</dbReference>
<evidence type="ECO:0000256" key="7">
    <source>
        <dbReference type="ARBA" id="ARBA00023002"/>
    </source>
</evidence>
<dbReference type="GO" id="GO:0050660">
    <property type="term" value="F:flavin adenine dinucleotide binding"/>
    <property type="evidence" value="ECO:0007669"/>
    <property type="project" value="TreeGrafter"/>
</dbReference>
<feature type="domain" description="FAD-binding FR-type" evidence="10">
    <location>
        <begin position="221"/>
        <end position="452"/>
    </location>
</feature>
<dbReference type="OrthoDB" id="1856718at2759"/>
<dbReference type="STRING" id="461836.A0A0L0DWP0"/>
<dbReference type="InterPro" id="IPR023173">
    <property type="entry name" value="NADPH_Cyt_P450_Rdtase_alpha"/>
</dbReference>
<dbReference type="Proteomes" id="UP000054408">
    <property type="component" value="Unassembled WGS sequence"/>
</dbReference>
<keyword evidence="4" id="KW-0288">FMN</keyword>
<evidence type="ECO:0000259" key="9">
    <source>
        <dbReference type="PROSITE" id="PS50902"/>
    </source>
</evidence>
<dbReference type="Pfam" id="PF00667">
    <property type="entry name" value="FAD_binding_1"/>
    <property type="match status" value="1"/>
</dbReference>
<reference evidence="11 12" key="1">
    <citation type="submission" date="2010-05" db="EMBL/GenBank/DDBJ databases">
        <title>The Genome Sequence of Thecamonas trahens ATCC 50062.</title>
        <authorList>
            <consortium name="The Broad Institute Genome Sequencing Platform"/>
            <person name="Russ C."/>
            <person name="Cuomo C."/>
            <person name="Shea T."/>
            <person name="Young S.K."/>
            <person name="Zeng Q."/>
            <person name="Koehrsen M."/>
            <person name="Haas B."/>
            <person name="Borodovsky M."/>
            <person name="Guigo R."/>
            <person name="Alvarado L."/>
            <person name="Berlin A."/>
            <person name="Bochicchio J."/>
            <person name="Borenstein D."/>
            <person name="Chapman S."/>
            <person name="Chen Z."/>
            <person name="Freedman E."/>
            <person name="Gellesch M."/>
            <person name="Goldberg J."/>
            <person name="Griggs A."/>
            <person name="Gujja S."/>
            <person name="Heilman E."/>
            <person name="Heiman D."/>
            <person name="Hepburn T."/>
            <person name="Howarth C."/>
            <person name="Jen D."/>
            <person name="Larson L."/>
            <person name="Mehta T."/>
            <person name="Park D."/>
            <person name="Pearson M."/>
            <person name="Roberts A."/>
            <person name="Saif S."/>
            <person name="Shenoy N."/>
            <person name="Sisk P."/>
            <person name="Stolte C."/>
            <person name="Sykes S."/>
            <person name="Thomson T."/>
            <person name="Walk T."/>
            <person name="White J."/>
            <person name="Yandava C."/>
            <person name="Burger G."/>
            <person name="Gray M.W."/>
            <person name="Holland P.W.H."/>
            <person name="King N."/>
            <person name="Lang F.B.F."/>
            <person name="Roger A.J."/>
            <person name="Ruiz-Trillo I."/>
            <person name="Lander E."/>
            <person name="Nusbaum C."/>
        </authorList>
    </citation>
    <scope>NUCLEOTIDE SEQUENCE [LARGE SCALE GENOMIC DNA]</scope>
    <source>
        <strain evidence="11 12">ATCC 50062</strain>
    </source>
</reference>
<protein>
    <recommendedName>
        <fullName evidence="8">NADPH--hemoprotein reductase</fullName>
        <ecNumber evidence="8">1.6.2.4</ecNumber>
    </recommendedName>
</protein>
<dbReference type="GO" id="GO:0003958">
    <property type="term" value="F:NADPH-hemoprotein reductase activity"/>
    <property type="evidence" value="ECO:0007669"/>
    <property type="project" value="UniProtKB-EC"/>
</dbReference>
<dbReference type="Pfam" id="PF00258">
    <property type="entry name" value="Flavodoxin_1"/>
    <property type="match status" value="1"/>
</dbReference>
<evidence type="ECO:0000256" key="6">
    <source>
        <dbReference type="ARBA" id="ARBA00022857"/>
    </source>
</evidence>
<dbReference type="InterPro" id="IPR001433">
    <property type="entry name" value="OxRdtase_FAD/NAD-bd"/>
</dbReference>
<keyword evidence="6" id="KW-0521">NADP</keyword>
<dbReference type="Gene3D" id="3.40.50.360">
    <property type="match status" value="1"/>
</dbReference>
<evidence type="ECO:0000256" key="2">
    <source>
        <dbReference type="ARBA" id="ARBA00001974"/>
    </source>
</evidence>
<dbReference type="Gene3D" id="3.40.50.80">
    <property type="entry name" value="Nucleotide-binding domain of ferredoxin-NADP reductase (FNR) module"/>
    <property type="match status" value="1"/>
</dbReference>
<comment type="cofactor">
    <cofactor evidence="2">
        <name>FAD</name>
        <dbReference type="ChEBI" id="CHEBI:57692"/>
    </cofactor>
</comment>
<evidence type="ECO:0000256" key="4">
    <source>
        <dbReference type="ARBA" id="ARBA00022643"/>
    </source>
</evidence>
<evidence type="ECO:0000256" key="5">
    <source>
        <dbReference type="ARBA" id="ARBA00022827"/>
    </source>
</evidence>
<accession>A0A0L0DWP0</accession>
<dbReference type="InterPro" id="IPR001709">
    <property type="entry name" value="Flavoprot_Pyr_Nucl_cyt_Rdtase"/>
</dbReference>
<evidence type="ECO:0000256" key="1">
    <source>
        <dbReference type="ARBA" id="ARBA00001917"/>
    </source>
</evidence>
<dbReference type="Gene3D" id="2.40.30.10">
    <property type="entry name" value="Translation factors"/>
    <property type="match status" value="1"/>
</dbReference>
<dbReference type="PRINTS" id="PR00369">
    <property type="entry name" value="FLAVODOXIN"/>
</dbReference>
<keyword evidence="7" id="KW-0560">Oxidoreductase</keyword>
<name>A0A0L0DWP0_THETB</name>
<evidence type="ECO:0000259" key="10">
    <source>
        <dbReference type="PROSITE" id="PS51384"/>
    </source>
</evidence>
<dbReference type="GeneID" id="25569390"/>
<dbReference type="SUPFAM" id="SSF52343">
    <property type="entry name" value="Ferredoxin reductase-like, C-terminal NADP-linked domain"/>
    <property type="match status" value="1"/>
</dbReference>
<gene>
    <name evidence="11" type="ORF">AMSG_11429</name>
</gene>
<evidence type="ECO:0000313" key="11">
    <source>
        <dbReference type="EMBL" id="KNC55953.1"/>
    </source>
</evidence>
<dbReference type="eggNOG" id="KOG1158">
    <property type="taxonomic scope" value="Eukaryota"/>
</dbReference>
<evidence type="ECO:0000256" key="3">
    <source>
        <dbReference type="ARBA" id="ARBA00022630"/>
    </source>
</evidence>
<dbReference type="RefSeq" id="XP_013752694.1">
    <property type="nucleotide sequence ID" value="XM_013897240.1"/>
</dbReference>
<keyword evidence="3" id="KW-0285">Flavoprotein</keyword>